<feature type="region of interest" description="Disordered" evidence="1">
    <location>
        <begin position="1"/>
        <end position="60"/>
    </location>
</feature>
<feature type="compositionally biased region" description="Low complexity" evidence="1">
    <location>
        <begin position="1"/>
        <end position="20"/>
    </location>
</feature>
<evidence type="ECO:0000256" key="1">
    <source>
        <dbReference type="SAM" id="MobiDB-lite"/>
    </source>
</evidence>
<gene>
    <name evidence="2" type="ORF">LMG7053_03222</name>
</gene>
<evidence type="ECO:0000313" key="2">
    <source>
        <dbReference type="EMBL" id="CAB3950584.1"/>
    </source>
</evidence>
<organism evidence="2 3">
    <name type="scientific">Achromobacter ruhlandii</name>
    <dbReference type="NCBI Taxonomy" id="72557"/>
    <lineage>
        <taxon>Bacteria</taxon>
        <taxon>Pseudomonadati</taxon>
        <taxon>Pseudomonadota</taxon>
        <taxon>Betaproteobacteria</taxon>
        <taxon>Burkholderiales</taxon>
        <taxon>Alcaligenaceae</taxon>
        <taxon>Achromobacter</taxon>
    </lineage>
</organism>
<accession>A0ABM8LWI6</accession>
<proteinExistence type="predicted"/>
<evidence type="ECO:0000313" key="3">
    <source>
        <dbReference type="Proteomes" id="UP000494161"/>
    </source>
</evidence>
<name>A0ABM8LWI6_9BURK</name>
<reference evidence="2 3" key="1">
    <citation type="submission" date="2020-04" db="EMBL/GenBank/DDBJ databases">
        <authorList>
            <person name="De Canck E."/>
        </authorList>
    </citation>
    <scope>NUCLEOTIDE SEQUENCE [LARGE SCALE GENOMIC DNA]</scope>
    <source>
        <strain evidence="2 3">LMG 7053</strain>
    </source>
</reference>
<feature type="compositionally biased region" description="Low complexity" evidence="1">
    <location>
        <begin position="46"/>
        <end position="60"/>
    </location>
</feature>
<dbReference type="RefSeq" id="WP_049073605.1">
    <property type="nucleotide sequence ID" value="NZ_CADILJ010000027.1"/>
</dbReference>
<sequence>MANPNQPDQQKQPQKQQSQESPKDRNQPGQQQPGHGGKQMDKDRNPGQQPGQAQRPQTQR</sequence>
<protein>
    <recommendedName>
        <fullName evidence="4">Lana protein</fullName>
    </recommendedName>
</protein>
<dbReference type="EMBL" id="CADILJ010000027">
    <property type="protein sequence ID" value="CAB3950584.1"/>
    <property type="molecule type" value="Genomic_DNA"/>
</dbReference>
<comment type="caution">
    <text evidence="2">The sequence shown here is derived from an EMBL/GenBank/DDBJ whole genome shotgun (WGS) entry which is preliminary data.</text>
</comment>
<dbReference type="GeneID" id="55560835"/>
<evidence type="ECO:0008006" key="4">
    <source>
        <dbReference type="Google" id="ProtNLM"/>
    </source>
</evidence>
<dbReference type="Proteomes" id="UP000494161">
    <property type="component" value="Unassembled WGS sequence"/>
</dbReference>
<keyword evidence="3" id="KW-1185">Reference proteome</keyword>